<dbReference type="PROSITE" id="PS00061">
    <property type="entry name" value="ADH_SHORT"/>
    <property type="match status" value="1"/>
</dbReference>
<dbReference type="PRINTS" id="PR00080">
    <property type="entry name" value="SDRFAMILY"/>
</dbReference>
<dbReference type="GO" id="GO:0016491">
    <property type="term" value="F:oxidoreductase activity"/>
    <property type="evidence" value="ECO:0007669"/>
    <property type="project" value="UniProtKB-KW"/>
</dbReference>
<dbReference type="Pfam" id="PF00106">
    <property type="entry name" value="adh_short"/>
    <property type="match status" value="1"/>
</dbReference>
<dbReference type="InterPro" id="IPR002347">
    <property type="entry name" value="SDR_fam"/>
</dbReference>
<proteinExistence type="inferred from homology"/>
<dbReference type="SUPFAM" id="SSF51735">
    <property type="entry name" value="NAD(P)-binding Rossmann-fold domains"/>
    <property type="match status" value="1"/>
</dbReference>
<comment type="similarity">
    <text evidence="1 3">Belongs to the short-chain dehydrogenases/reductases (SDR) family.</text>
</comment>
<dbReference type="EMBL" id="CP001674">
    <property type="protein sequence ID" value="ACT52047.1"/>
    <property type="molecule type" value="Genomic_DNA"/>
</dbReference>
<evidence type="ECO:0000313" key="5">
    <source>
        <dbReference type="EMBL" id="ACT52047.1"/>
    </source>
</evidence>
<evidence type="ECO:0000259" key="4">
    <source>
        <dbReference type="SMART" id="SM00822"/>
    </source>
</evidence>
<dbReference type="STRING" id="582744.Msip34_2810"/>
<dbReference type="PANTHER" id="PTHR44196">
    <property type="entry name" value="DEHYDROGENASE/REDUCTASE SDR FAMILY MEMBER 7B"/>
    <property type="match status" value="1"/>
</dbReference>
<dbReference type="RefSeq" id="WP_015831239.1">
    <property type="nucleotide sequence ID" value="NC_012969.1"/>
</dbReference>
<dbReference type="NCBIfam" id="NF005437">
    <property type="entry name" value="PRK07024.1"/>
    <property type="match status" value="1"/>
</dbReference>
<evidence type="ECO:0000256" key="3">
    <source>
        <dbReference type="RuleBase" id="RU000363"/>
    </source>
</evidence>
<dbReference type="SMART" id="SM00822">
    <property type="entry name" value="PKS_KR"/>
    <property type="match status" value="1"/>
</dbReference>
<dbReference type="AlphaFoldDB" id="C6XBS7"/>
<dbReference type="GO" id="GO:0016020">
    <property type="term" value="C:membrane"/>
    <property type="evidence" value="ECO:0007669"/>
    <property type="project" value="TreeGrafter"/>
</dbReference>
<dbReference type="InterPro" id="IPR036291">
    <property type="entry name" value="NAD(P)-bd_dom_sf"/>
</dbReference>
<organism evidence="5 6">
    <name type="scientific">Methylovorus glucosotrophus (strain SIP3-4)</name>
    <dbReference type="NCBI Taxonomy" id="582744"/>
    <lineage>
        <taxon>Bacteria</taxon>
        <taxon>Pseudomonadati</taxon>
        <taxon>Pseudomonadota</taxon>
        <taxon>Betaproteobacteria</taxon>
        <taxon>Nitrosomonadales</taxon>
        <taxon>Methylophilaceae</taxon>
        <taxon>Methylovorus</taxon>
    </lineage>
</organism>
<protein>
    <submittedName>
        <fullName evidence="5">Short-chain dehydrogenase/reductase SDR</fullName>
    </submittedName>
</protein>
<sequence length="272" mass="28873">MSSTLISQPATAPARRADTLNVFITGASSGIGMALAQHYAGLGATLGLVARRAEPLLAFRDHYAGACETYAVDVRDADALAQAATDFISKHGVPDIVIGNAGVSRGTLTAIKEDSTAFAAVMAINVQGLVHTFQPFISAMQQRGQGQLVGIASVAGIRGLPGAGAYSASKAAAIAYLESLRIEMLPHGIAVTTIAPGYIRTPMTDINTYPMPFLMDVDVAASKFAQAIAARKRFVVIPWQMGWVARLLRVLPCWLWDGLMRRAPHKARIDVE</sequence>
<dbReference type="Proteomes" id="UP000002743">
    <property type="component" value="Chromosome"/>
</dbReference>
<dbReference type="InterPro" id="IPR020904">
    <property type="entry name" value="Sc_DH/Rdtase_CS"/>
</dbReference>
<dbReference type="eggNOG" id="COG0300">
    <property type="taxonomic scope" value="Bacteria"/>
</dbReference>
<gene>
    <name evidence="5" type="ordered locus">Msip34_2810</name>
</gene>
<dbReference type="InterPro" id="IPR057326">
    <property type="entry name" value="KR_dom"/>
</dbReference>
<evidence type="ECO:0000256" key="1">
    <source>
        <dbReference type="ARBA" id="ARBA00006484"/>
    </source>
</evidence>
<dbReference type="OrthoDB" id="9797538at2"/>
<accession>C6XBS7</accession>
<feature type="domain" description="Ketoreductase" evidence="4">
    <location>
        <begin position="20"/>
        <end position="202"/>
    </location>
</feature>
<reference evidence="6" key="1">
    <citation type="submission" date="2009-07" db="EMBL/GenBank/DDBJ databases">
        <title>Complete sequence of chromosome of Methylovorus sp. SIP3-4.</title>
        <authorList>
            <person name="Lucas S."/>
            <person name="Copeland A."/>
            <person name="Lapidus A."/>
            <person name="Glavina del Rio T."/>
            <person name="Tice H."/>
            <person name="Bruce D."/>
            <person name="Goodwin L."/>
            <person name="Pitluck S."/>
            <person name="Clum A."/>
            <person name="Larimer F."/>
            <person name="Land M."/>
            <person name="Hauser L."/>
            <person name="Kyrpides N."/>
            <person name="Mikhailova N."/>
            <person name="Kayluzhnaya M."/>
            <person name="Chistoserdova L."/>
        </authorList>
    </citation>
    <scope>NUCLEOTIDE SEQUENCE [LARGE SCALE GENOMIC DNA]</scope>
    <source>
        <strain evidence="6">SIP3-4</strain>
    </source>
</reference>
<dbReference type="PANTHER" id="PTHR44196:SF1">
    <property type="entry name" value="DEHYDROGENASE_REDUCTASE SDR FAMILY MEMBER 7B"/>
    <property type="match status" value="1"/>
</dbReference>
<evidence type="ECO:0000313" key="6">
    <source>
        <dbReference type="Proteomes" id="UP000002743"/>
    </source>
</evidence>
<dbReference type="KEGG" id="mei:Msip34_2810"/>
<dbReference type="Gene3D" id="3.40.50.720">
    <property type="entry name" value="NAD(P)-binding Rossmann-like Domain"/>
    <property type="match status" value="1"/>
</dbReference>
<keyword evidence="6" id="KW-1185">Reference proteome</keyword>
<dbReference type="HOGENOM" id="CLU_010194_2_1_4"/>
<name>C6XBS7_METGS</name>
<dbReference type="PRINTS" id="PR00081">
    <property type="entry name" value="GDHRDH"/>
</dbReference>
<reference evidence="5 6" key="2">
    <citation type="journal article" date="2011" name="J. Bacteriol.">
        <title>Genomes of three methylotrophs from a single niche uncover genetic and metabolic divergence of Methylophilaceae.</title>
        <authorList>
            <person name="Lapidus A."/>
            <person name="Clum A."/>
            <person name="Labutti K."/>
            <person name="Kaluzhnaya M.G."/>
            <person name="Lim S."/>
            <person name="Beck D.A."/>
            <person name="Glavina Del Rio T."/>
            <person name="Nolan M."/>
            <person name="Mavromatis K."/>
            <person name="Huntemann M."/>
            <person name="Lucas S."/>
            <person name="Lidstrom M.E."/>
            <person name="Ivanova N."/>
            <person name="Chistoserdova L."/>
        </authorList>
    </citation>
    <scope>NUCLEOTIDE SEQUENCE [LARGE SCALE GENOMIC DNA]</scope>
    <source>
        <strain evidence="5 6">SIP3-4</strain>
    </source>
</reference>
<keyword evidence="2" id="KW-0560">Oxidoreductase</keyword>
<evidence type="ECO:0000256" key="2">
    <source>
        <dbReference type="ARBA" id="ARBA00023002"/>
    </source>
</evidence>